<comment type="caution">
    <text evidence="5">The sequence shown here is derived from an EMBL/GenBank/DDBJ whole genome shotgun (WGS) entry which is preliminary data.</text>
</comment>
<organism evidence="5 6">
    <name type="scientific">Citrus x changshan-huyou</name>
    <dbReference type="NCBI Taxonomy" id="2935761"/>
    <lineage>
        <taxon>Eukaryota</taxon>
        <taxon>Viridiplantae</taxon>
        <taxon>Streptophyta</taxon>
        <taxon>Embryophyta</taxon>
        <taxon>Tracheophyta</taxon>
        <taxon>Spermatophyta</taxon>
        <taxon>Magnoliopsida</taxon>
        <taxon>eudicotyledons</taxon>
        <taxon>Gunneridae</taxon>
        <taxon>Pentapetalae</taxon>
        <taxon>rosids</taxon>
        <taxon>malvids</taxon>
        <taxon>Sapindales</taxon>
        <taxon>Rutaceae</taxon>
        <taxon>Aurantioideae</taxon>
        <taxon>Citrus</taxon>
    </lineage>
</organism>
<sequence length="167" mass="18426">MAEALLFDAAGKILELLASQIFYEIGSAYGVPDEIGKLRATVETIHARHSRHNRAATGWLQMLKDAVCSADYLLDNFSTEFLRQKTMTGSIVAKEFHLSESPNERDVSERNIRETHSYMSAEEIIGRGGDQNGIINHLSASNDVHPVSIIPIAVEKSAPKVNFSTNI</sequence>
<proteinExistence type="predicted"/>
<evidence type="ECO:0000259" key="4">
    <source>
        <dbReference type="Pfam" id="PF18052"/>
    </source>
</evidence>
<feature type="domain" description="Disease resistance N-terminal" evidence="4">
    <location>
        <begin position="11"/>
        <end position="89"/>
    </location>
</feature>
<dbReference type="GO" id="GO:0000166">
    <property type="term" value="F:nucleotide binding"/>
    <property type="evidence" value="ECO:0007669"/>
    <property type="project" value="UniProtKB-KW"/>
</dbReference>
<keyword evidence="6" id="KW-1185">Reference proteome</keyword>
<dbReference type="InterPro" id="IPR041118">
    <property type="entry name" value="Rx_N"/>
</dbReference>
<dbReference type="EMBL" id="JBCGBO010000005">
    <property type="protein sequence ID" value="KAK9199473.1"/>
    <property type="molecule type" value="Genomic_DNA"/>
</dbReference>
<name>A0AAP0QIX7_9ROSI</name>
<keyword evidence="1" id="KW-0677">Repeat</keyword>
<evidence type="ECO:0000313" key="6">
    <source>
        <dbReference type="Proteomes" id="UP001428341"/>
    </source>
</evidence>
<keyword evidence="3" id="KW-0611">Plant defense</keyword>
<dbReference type="GO" id="GO:0006952">
    <property type="term" value="P:defense response"/>
    <property type="evidence" value="ECO:0007669"/>
    <property type="project" value="UniProtKB-KW"/>
</dbReference>
<evidence type="ECO:0000313" key="5">
    <source>
        <dbReference type="EMBL" id="KAK9199473.1"/>
    </source>
</evidence>
<gene>
    <name evidence="5" type="ORF">WN944_014664</name>
</gene>
<protein>
    <recommendedName>
        <fullName evidence="4">Disease resistance N-terminal domain-containing protein</fullName>
    </recommendedName>
</protein>
<dbReference type="Pfam" id="PF18052">
    <property type="entry name" value="Rx_N"/>
    <property type="match status" value="1"/>
</dbReference>
<dbReference type="Proteomes" id="UP001428341">
    <property type="component" value="Unassembled WGS sequence"/>
</dbReference>
<reference evidence="5 6" key="1">
    <citation type="submission" date="2024-05" db="EMBL/GenBank/DDBJ databases">
        <title>Haplotype-resolved chromosome-level genome assembly of Huyou (Citrus changshanensis).</title>
        <authorList>
            <person name="Miao C."/>
            <person name="Chen W."/>
            <person name="Wu Y."/>
            <person name="Wang L."/>
            <person name="Zhao S."/>
            <person name="Grierson D."/>
            <person name="Xu C."/>
            <person name="Chen K."/>
        </authorList>
    </citation>
    <scope>NUCLEOTIDE SEQUENCE [LARGE SCALE GENOMIC DNA]</scope>
    <source>
        <strain evidence="5">01-14</strain>
        <tissue evidence="5">Leaf</tissue>
    </source>
</reference>
<accession>A0AAP0QIX7</accession>
<dbReference type="AlphaFoldDB" id="A0AAP0QIX7"/>
<evidence type="ECO:0000256" key="1">
    <source>
        <dbReference type="ARBA" id="ARBA00022737"/>
    </source>
</evidence>
<dbReference type="Gene3D" id="1.20.5.4130">
    <property type="match status" value="1"/>
</dbReference>
<evidence type="ECO:0000256" key="2">
    <source>
        <dbReference type="ARBA" id="ARBA00022741"/>
    </source>
</evidence>
<keyword evidence="2" id="KW-0547">Nucleotide-binding</keyword>
<evidence type="ECO:0000256" key="3">
    <source>
        <dbReference type="ARBA" id="ARBA00022821"/>
    </source>
</evidence>